<evidence type="ECO:0000256" key="13">
    <source>
        <dbReference type="ARBA" id="ARBA00023027"/>
    </source>
</evidence>
<evidence type="ECO:0000259" key="19">
    <source>
        <dbReference type="Pfam" id="PF24621"/>
    </source>
</evidence>
<comment type="pathway">
    <text evidence="4 17">Metabolic intermediate biosynthesis; chorismate biosynthesis; chorismate from D-erythrose 4-phosphate and phosphoenolpyruvate: step 2/7.</text>
</comment>
<feature type="binding site" evidence="17">
    <location>
        <begin position="133"/>
        <end position="137"/>
    </location>
    <ligand>
        <name>NAD(+)</name>
        <dbReference type="ChEBI" id="CHEBI:57540"/>
    </ligand>
</feature>
<evidence type="ECO:0000256" key="5">
    <source>
        <dbReference type="ARBA" id="ARBA00005412"/>
    </source>
</evidence>
<comment type="caution">
    <text evidence="20">The sequence shown here is derived from an EMBL/GenBank/DDBJ whole genome shotgun (WGS) entry which is preliminary data.</text>
</comment>
<keyword evidence="14 17" id="KW-0057">Aromatic amino acid biosynthesis</keyword>
<keyword evidence="13 17" id="KW-0520">NAD</keyword>
<dbReference type="GO" id="GO:0009073">
    <property type="term" value="P:aromatic amino acid family biosynthetic process"/>
    <property type="evidence" value="ECO:0007669"/>
    <property type="project" value="UniProtKB-KW"/>
</dbReference>
<dbReference type="PIRSF" id="PIRSF001455">
    <property type="entry name" value="DHQ_synth"/>
    <property type="match status" value="1"/>
</dbReference>
<dbReference type="InterPro" id="IPR030960">
    <property type="entry name" value="DHQS/DOIS_N"/>
</dbReference>
<evidence type="ECO:0000313" key="21">
    <source>
        <dbReference type="Proteomes" id="UP001333818"/>
    </source>
</evidence>
<comment type="caution">
    <text evidence="17">Lacks conserved residue(s) required for the propagation of feature annotation.</text>
</comment>
<dbReference type="GO" id="GO:0000166">
    <property type="term" value="F:nucleotide binding"/>
    <property type="evidence" value="ECO:0007669"/>
    <property type="project" value="UniProtKB-KW"/>
</dbReference>
<evidence type="ECO:0000259" key="18">
    <source>
        <dbReference type="Pfam" id="PF01761"/>
    </source>
</evidence>
<feature type="binding site" evidence="17">
    <location>
        <position position="294"/>
    </location>
    <ligand>
        <name>Zn(2+)</name>
        <dbReference type="ChEBI" id="CHEBI:29105"/>
    </ligand>
</feature>
<dbReference type="InterPro" id="IPR050071">
    <property type="entry name" value="Dehydroquinate_synthase"/>
</dbReference>
<dbReference type="Pfam" id="PF24621">
    <property type="entry name" value="DHQS_C"/>
    <property type="match status" value="1"/>
</dbReference>
<evidence type="ECO:0000256" key="16">
    <source>
        <dbReference type="ARBA" id="ARBA00023285"/>
    </source>
</evidence>
<evidence type="ECO:0000256" key="6">
    <source>
        <dbReference type="ARBA" id="ARBA00013031"/>
    </source>
</evidence>
<dbReference type="HAMAP" id="MF_00110">
    <property type="entry name" value="DHQ_synthase"/>
    <property type="match status" value="1"/>
</dbReference>
<feature type="binding site" evidence="17">
    <location>
        <position position="212"/>
    </location>
    <ligand>
        <name>Zn(2+)</name>
        <dbReference type="ChEBI" id="CHEBI:29105"/>
    </ligand>
</feature>
<dbReference type="FunFam" id="3.40.50.1970:FF:000001">
    <property type="entry name" value="3-dehydroquinate synthase"/>
    <property type="match status" value="1"/>
</dbReference>
<comment type="catalytic activity">
    <reaction evidence="1 17">
        <text>7-phospho-2-dehydro-3-deoxy-D-arabino-heptonate = 3-dehydroquinate + phosphate</text>
        <dbReference type="Rhea" id="RHEA:21968"/>
        <dbReference type="ChEBI" id="CHEBI:32364"/>
        <dbReference type="ChEBI" id="CHEBI:43474"/>
        <dbReference type="ChEBI" id="CHEBI:58394"/>
        <dbReference type="EC" id="4.2.3.4"/>
    </reaction>
</comment>
<keyword evidence="15 17" id="KW-0456">Lyase</keyword>
<name>A0AAW9PT49_9CYAN</name>
<evidence type="ECO:0000256" key="2">
    <source>
        <dbReference type="ARBA" id="ARBA00001911"/>
    </source>
</evidence>
<feature type="binding site" evidence="17">
    <location>
        <position position="179"/>
    </location>
    <ligand>
        <name>NAD(+)</name>
        <dbReference type="ChEBI" id="CHEBI:57540"/>
    </ligand>
</feature>
<comment type="cofactor">
    <cofactor evidence="2 17">
        <name>NAD(+)</name>
        <dbReference type="ChEBI" id="CHEBI:57540"/>
    </cofactor>
</comment>
<evidence type="ECO:0000256" key="4">
    <source>
        <dbReference type="ARBA" id="ARBA00004661"/>
    </source>
</evidence>
<evidence type="ECO:0000256" key="3">
    <source>
        <dbReference type="ARBA" id="ARBA00004496"/>
    </source>
</evidence>
<keyword evidence="11 17" id="KW-0547">Nucleotide-binding</keyword>
<dbReference type="RefSeq" id="WP_330484188.1">
    <property type="nucleotide sequence ID" value="NZ_JAZBJZ010000051.1"/>
</dbReference>
<evidence type="ECO:0000256" key="10">
    <source>
        <dbReference type="ARBA" id="ARBA00022723"/>
    </source>
</evidence>
<dbReference type="CDD" id="cd08195">
    <property type="entry name" value="DHQS"/>
    <property type="match status" value="1"/>
</dbReference>
<feature type="domain" description="3-dehydroquinate synthase C-terminal" evidence="19">
    <location>
        <begin position="210"/>
        <end position="355"/>
    </location>
</feature>
<gene>
    <name evidence="17 20" type="primary">aroB</name>
    <name evidence="20" type="ORF">V2H45_13530</name>
</gene>
<evidence type="ECO:0000256" key="1">
    <source>
        <dbReference type="ARBA" id="ARBA00001393"/>
    </source>
</evidence>
<reference evidence="20" key="1">
    <citation type="submission" date="2024-01" db="EMBL/GenBank/DDBJ databases">
        <title>Bank of Algae and Cyanobacteria of the Azores (BACA) strain genomes.</title>
        <authorList>
            <person name="Luz R."/>
            <person name="Cordeiro R."/>
            <person name="Fonseca A."/>
            <person name="Goncalves V."/>
        </authorList>
    </citation>
    <scope>NUCLEOTIDE SEQUENCE</scope>
    <source>
        <strain evidence="20">BACA0141</strain>
    </source>
</reference>
<dbReference type="PANTHER" id="PTHR43622">
    <property type="entry name" value="3-DEHYDROQUINATE SYNTHASE"/>
    <property type="match status" value="1"/>
</dbReference>
<evidence type="ECO:0000256" key="8">
    <source>
        <dbReference type="ARBA" id="ARBA00022490"/>
    </source>
</evidence>
<keyword evidence="16 17" id="KW-0170">Cobalt</keyword>
<dbReference type="Gene3D" id="3.40.50.1970">
    <property type="match status" value="1"/>
</dbReference>
<dbReference type="GO" id="GO:0003856">
    <property type="term" value="F:3-dehydroquinate synthase activity"/>
    <property type="evidence" value="ECO:0007669"/>
    <property type="project" value="UniProtKB-UniRule"/>
</dbReference>
<evidence type="ECO:0000256" key="9">
    <source>
        <dbReference type="ARBA" id="ARBA00022605"/>
    </source>
</evidence>
<protein>
    <recommendedName>
        <fullName evidence="7 17">3-dehydroquinate synthase</fullName>
        <shortName evidence="17">DHQS</shortName>
        <ecNumber evidence="6 17">4.2.3.4</ecNumber>
    </recommendedName>
</protein>
<dbReference type="NCBIfam" id="TIGR01357">
    <property type="entry name" value="aroB"/>
    <property type="match status" value="1"/>
</dbReference>
<feature type="binding site" evidence="17">
    <location>
        <begin position="157"/>
        <end position="158"/>
    </location>
    <ligand>
        <name>NAD(+)</name>
        <dbReference type="ChEBI" id="CHEBI:57540"/>
    </ligand>
</feature>
<keyword evidence="10 17" id="KW-0479">Metal-binding</keyword>
<comment type="similarity">
    <text evidence="5 17">Belongs to the sugar phosphate cyclases superfamily. Dehydroquinate synthase family.</text>
</comment>
<dbReference type="EMBL" id="JAZBJZ010000051">
    <property type="protein sequence ID" value="MEE3717757.1"/>
    <property type="molecule type" value="Genomic_DNA"/>
</dbReference>
<keyword evidence="21" id="KW-1185">Reference proteome</keyword>
<dbReference type="Proteomes" id="UP001333818">
    <property type="component" value="Unassembled WGS sequence"/>
</dbReference>
<keyword evidence="9 17" id="KW-0028">Amino-acid biosynthesis</keyword>
<dbReference type="InterPro" id="IPR056179">
    <property type="entry name" value="DHQS_C"/>
</dbReference>
<dbReference type="GO" id="GO:0005737">
    <property type="term" value="C:cytoplasm"/>
    <property type="evidence" value="ECO:0007669"/>
    <property type="project" value="UniProtKB-SubCell"/>
</dbReference>
<dbReference type="AlphaFoldDB" id="A0AAW9PT49"/>
<comment type="subcellular location">
    <subcellularLocation>
        <location evidence="3 17">Cytoplasm</location>
    </subcellularLocation>
</comment>
<accession>A0AAW9PT49</accession>
<comment type="cofactor">
    <cofactor evidence="17">
        <name>Co(2+)</name>
        <dbReference type="ChEBI" id="CHEBI:48828"/>
    </cofactor>
    <cofactor evidence="17">
        <name>Zn(2+)</name>
        <dbReference type="ChEBI" id="CHEBI:29105"/>
    </cofactor>
    <text evidence="17">Binds 1 divalent metal cation per subunit. Can use either Co(2+) or Zn(2+).</text>
</comment>
<feature type="binding site" evidence="17">
    <location>
        <position position="277"/>
    </location>
    <ligand>
        <name>Zn(2+)</name>
        <dbReference type="ChEBI" id="CHEBI:29105"/>
    </ligand>
</feature>
<feature type="binding site" evidence="17">
    <location>
        <position position="170"/>
    </location>
    <ligand>
        <name>NAD(+)</name>
        <dbReference type="ChEBI" id="CHEBI:57540"/>
    </ligand>
</feature>
<evidence type="ECO:0000256" key="14">
    <source>
        <dbReference type="ARBA" id="ARBA00023141"/>
    </source>
</evidence>
<dbReference type="GO" id="GO:0008652">
    <property type="term" value="P:amino acid biosynthetic process"/>
    <property type="evidence" value="ECO:0007669"/>
    <property type="project" value="UniProtKB-KW"/>
</dbReference>
<evidence type="ECO:0000313" key="20">
    <source>
        <dbReference type="EMBL" id="MEE3717757.1"/>
    </source>
</evidence>
<dbReference type="EC" id="4.2.3.4" evidence="6 17"/>
<evidence type="ECO:0000256" key="11">
    <source>
        <dbReference type="ARBA" id="ARBA00022741"/>
    </source>
</evidence>
<proteinExistence type="inferred from homology"/>
<evidence type="ECO:0000256" key="7">
    <source>
        <dbReference type="ARBA" id="ARBA00017684"/>
    </source>
</evidence>
<keyword evidence="12 17" id="KW-0862">Zinc</keyword>
<sequence>MTTDTMPDLMISTLPNSSESRSIAVTLQNDPTLSRSYEIVIAAHSLPHLGTKLRDLGLGKKSQKVLIVSNPVIFKHYGDAVQTSLQDSGFEVAKVILPAGERYKTAKSLQSIYDAALAHRMERSSLMVALGGGVVGDMTGYAAATWLRGIELVQVPTTLLAMVDSAIGGKTGINHPQGKNLIGAFYQPRLVWIDPTVLRTLPARELRAAMAEVIKYGVIWDRDLFSKLLDSPRLDQLRYIKPELLDTILYACAKAKAEVVSKDEKEGNLRAILNYGHTIGHAVEMVTNYRTFNHGEAVGIGMVAAGAIAVELKLWTQAEHEQQLSLIAKARLPQSLPTDIDLEQIIVALSLDKKVSAGKIQFILPTAIGTVKVTDQVSSEVVRKVLRQILTQ</sequence>
<dbReference type="PANTHER" id="PTHR43622:SF7">
    <property type="entry name" value="3-DEHYDROQUINATE SYNTHASE, CHLOROPLASTIC"/>
    <property type="match status" value="1"/>
</dbReference>
<dbReference type="InterPro" id="IPR016037">
    <property type="entry name" value="DHQ_synth_AroB"/>
</dbReference>
<dbReference type="SUPFAM" id="SSF56796">
    <property type="entry name" value="Dehydroquinate synthase-like"/>
    <property type="match status" value="1"/>
</dbReference>
<organism evidence="20 21">
    <name type="scientific">Tumidithrix elongata BACA0141</name>
    <dbReference type="NCBI Taxonomy" id="2716417"/>
    <lineage>
        <taxon>Bacteria</taxon>
        <taxon>Bacillati</taxon>
        <taxon>Cyanobacteriota</taxon>
        <taxon>Cyanophyceae</taxon>
        <taxon>Pseudanabaenales</taxon>
        <taxon>Pseudanabaenaceae</taxon>
        <taxon>Tumidithrix</taxon>
        <taxon>Tumidithrix elongata</taxon>
    </lineage>
</organism>
<dbReference type="InterPro" id="IPR030963">
    <property type="entry name" value="DHQ_synth_fam"/>
</dbReference>
<dbReference type="GO" id="GO:0046872">
    <property type="term" value="F:metal ion binding"/>
    <property type="evidence" value="ECO:0007669"/>
    <property type="project" value="UniProtKB-KW"/>
</dbReference>
<dbReference type="GO" id="GO:0009423">
    <property type="term" value="P:chorismate biosynthetic process"/>
    <property type="evidence" value="ECO:0007669"/>
    <property type="project" value="UniProtKB-UniRule"/>
</dbReference>
<feature type="domain" description="3-dehydroquinate synthase N-terminal" evidence="18">
    <location>
        <begin position="95"/>
        <end position="207"/>
    </location>
</feature>
<comment type="function">
    <text evidence="17">Catalyzes the conversion of 3-deoxy-D-arabino-heptulosonate 7-phosphate (DAHP) to dehydroquinate (DHQ).</text>
</comment>
<evidence type="ECO:0000256" key="12">
    <source>
        <dbReference type="ARBA" id="ARBA00022833"/>
    </source>
</evidence>
<dbReference type="Gene3D" id="1.20.1090.10">
    <property type="entry name" value="Dehydroquinate synthase-like - alpha domain"/>
    <property type="match status" value="1"/>
</dbReference>
<evidence type="ECO:0000256" key="15">
    <source>
        <dbReference type="ARBA" id="ARBA00023239"/>
    </source>
</evidence>
<evidence type="ECO:0000256" key="17">
    <source>
        <dbReference type="HAMAP-Rule" id="MF_00110"/>
    </source>
</evidence>
<dbReference type="Pfam" id="PF01761">
    <property type="entry name" value="DHQ_synthase"/>
    <property type="match status" value="1"/>
</dbReference>
<keyword evidence="8 17" id="KW-0963">Cytoplasm</keyword>